<dbReference type="InterPro" id="IPR029510">
    <property type="entry name" value="Ald_DH_CS_GLU"/>
</dbReference>
<evidence type="ECO:0000256" key="4">
    <source>
        <dbReference type="RuleBase" id="RU003345"/>
    </source>
</evidence>
<organism evidence="7 8">
    <name type="scientific">Bursaphelenchus xylophilus</name>
    <name type="common">Pinewood nematode worm</name>
    <name type="synonym">Aphelenchoides xylophilus</name>
    <dbReference type="NCBI Taxonomy" id="6326"/>
    <lineage>
        <taxon>Eukaryota</taxon>
        <taxon>Metazoa</taxon>
        <taxon>Ecdysozoa</taxon>
        <taxon>Nematoda</taxon>
        <taxon>Chromadorea</taxon>
        <taxon>Rhabditida</taxon>
        <taxon>Tylenchina</taxon>
        <taxon>Tylenchomorpha</taxon>
        <taxon>Aphelenchoidea</taxon>
        <taxon>Aphelenchoididae</taxon>
        <taxon>Bursaphelenchus</taxon>
    </lineage>
</organism>
<protein>
    <submittedName>
        <fullName evidence="7">(pine wood nematode) hypothetical protein</fullName>
    </submittedName>
</protein>
<comment type="caution">
    <text evidence="7">The sequence shown here is derived from an EMBL/GenBank/DDBJ whole genome shotgun (WGS) entry which is preliminary data.</text>
</comment>
<dbReference type="Pfam" id="PF00171">
    <property type="entry name" value="Aldedh"/>
    <property type="match status" value="1"/>
</dbReference>
<feature type="active site" evidence="3">
    <location>
        <position position="635"/>
    </location>
</feature>
<dbReference type="Gene3D" id="3.40.605.10">
    <property type="entry name" value="Aldehyde Dehydrogenase, Chain A, domain 1"/>
    <property type="match status" value="1"/>
</dbReference>
<name>A0A7I8X6R6_BURXY</name>
<feature type="transmembrane region" description="Helical" evidence="5">
    <location>
        <begin position="119"/>
        <end position="142"/>
    </location>
</feature>
<dbReference type="SUPFAM" id="SSF53720">
    <property type="entry name" value="ALDH-like"/>
    <property type="match status" value="1"/>
</dbReference>
<dbReference type="Gene3D" id="3.90.1720.10">
    <property type="entry name" value="endopeptidase domain like (from Nostoc punctiforme)"/>
    <property type="match status" value="1"/>
</dbReference>
<dbReference type="FunFam" id="3.40.309.10:FF:000012">
    <property type="entry name" value="Betaine aldehyde dehydrogenase"/>
    <property type="match status" value="1"/>
</dbReference>
<keyword evidence="2 4" id="KW-0560">Oxidoreductase</keyword>
<dbReference type="AlphaFoldDB" id="A0A7I8X6R6"/>
<dbReference type="InterPro" id="IPR038765">
    <property type="entry name" value="Papain-like_cys_pep_sf"/>
</dbReference>
<reference evidence="7" key="1">
    <citation type="submission" date="2020-09" db="EMBL/GenBank/DDBJ databases">
        <authorList>
            <person name="Kikuchi T."/>
        </authorList>
    </citation>
    <scope>NUCLEOTIDE SEQUENCE</scope>
    <source>
        <strain evidence="7">Ka4C1</strain>
    </source>
</reference>
<dbReference type="EMBL" id="CAJFCV020000005">
    <property type="protein sequence ID" value="CAG9123035.1"/>
    <property type="molecule type" value="Genomic_DNA"/>
</dbReference>
<keyword evidence="5" id="KW-1133">Transmembrane helix</keyword>
<dbReference type="GO" id="GO:0016620">
    <property type="term" value="F:oxidoreductase activity, acting on the aldehyde or oxo group of donors, NAD or NADP as acceptor"/>
    <property type="evidence" value="ECO:0007669"/>
    <property type="project" value="InterPro"/>
</dbReference>
<dbReference type="PROSITE" id="PS00687">
    <property type="entry name" value="ALDEHYDE_DEHYDR_GLU"/>
    <property type="match status" value="1"/>
</dbReference>
<keyword evidence="8" id="KW-1185">Reference proteome</keyword>
<dbReference type="InterPro" id="IPR015590">
    <property type="entry name" value="Aldehyde_DH_dom"/>
</dbReference>
<dbReference type="PANTHER" id="PTHR11699">
    <property type="entry name" value="ALDEHYDE DEHYDROGENASE-RELATED"/>
    <property type="match status" value="1"/>
</dbReference>
<dbReference type="InterPro" id="IPR016160">
    <property type="entry name" value="Ald_DH_CS_CYS"/>
</dbReference>
<dbReference type="SMR" id="A0A7I8X6R6"/>
<feature type="transmembrane region" description="Helical" evidence="5">
    <location>
        <begin position="27"/>
        <end position="53"/>
    </location>
</feature>
<dbReference type="Proteomes" id="UP000582659">
    <property type="component" value="Unassembled WGS sequence"/>
</dbReference>
<dbReference type="EMBL" id="CAJFDI010000005">
    <property type="protein sequence ID" value="CAD5231716.1"/>
    <property type="molecule type" value="Genomic_DNA"/>
</dbReference>
<dbReference type="FunFam" id="3.40.605.10:FF:000007">
    <property type="entry name" value="NAD/NADP-dependent betaine aldehyde dehydrogenase"/>
    <property type="match status" value="1"/>
</dbReference>
<feature type="domain" description="Aldehyde dehydrogenase" evidence="6">
    <location>
        <begin position="407"/>
        <end position="862"/>
    </location>
</feature>
<evidence type="ECO:0000259" key="6">
    <source>
        <dbReference type="Pfam" id="PF00171"/>
    </source>
</evidence>
<keyword evidence="5" id="KW-0472">Membrane</keyword>
<evidence type="ECO:0000256" key="5">
    <source>
        <dbReference type="SAM" id="Phobius"/>
    </source>
</evidence>
<feature type="transmembrane region" description="Helical" evidence="5">
    <location>
        <begin position="76"/>
        <end position="107"/>
    </location>
</feature>
<evidence type="ECO:0000256" key="3">
    <source>
        <dbReference type="PROSITE-ProRule" id="PRU10007"/>
    </source>
</evidence>
<evidence type="ECO:0000256" key="1">
    <source>
        <dbReference type="ARBA" id="ARBA00009986"/>
    </source>
</evidence>
<dbReference type="SUPFAM" id="SSF54001">
    <property type="entry name" value="Cysteine proteinases"/>
    <property type="match status" value="1"/>
</dbReference>
<dbReference type="InterPro" id="IPR016163">
    <property type="entry name" value="Ald_DH_C"/>
</dbReference>
<dbReference type="InterPro" id="IPR016161">
    <property type="entry name" value="Ald_DH/histidinol_DH"/>
</dbReference>
<evidence type="ECO:0000313" key="8">
    <source>
        <dbReference type="Proteomes" id="UP000659654"/>
    </source>
</evidence>
<dbReference type="PROSITE" id="PS00070">
    <property type="entry name" value="ALDEHYDE_DEHYDR_CYS"/>
    <property type="match status" value="1"/>
</dbReference>
<dbReference type="InterPro" id="IPR016162">
    <property type="entry name" value="Ald_DH_N"/>
</dbReference>
<evidence type="ECO:0000256" key="2">
    <source>
        <dbReference type="ARBA" id="ARBA00023002"/>
    </source>
</evidence>
<evidence type="ECO:0000313" key="7">
    <source>
        <dbReference type="EMBL" id="CAD5231716.1"/>
    </source>
</evidence>
<dbReference type="Gene3D" id="3.40.309.10">
    <property type="entry name" value="Aldehyde Dehydrogenase, Chain A, domain 2"/>
    <property type="match status" value="1"/>
</dbReference>
<proteinExistence type="inferred from homology"/>
<dbReference type="OrthoDB" id="310895at2759"/>
<gene>
    <name evidence="7" type="ORF">BXYJ_LOCUS11812</name>
</gene>
<accession>A0A7I8X6R6</accession>
<sequence length="877" mass="98183">MKKDSLEPEDFEDNLQLHSKCGVHVQLLYFISSIVCVVFDLIGIVILLILFMYPEFHRHSVIYKQLLQYYDRTRPYYYHIIFNAVLFLWIFLFFAHILCIGVGLFGVKLRRPYLMLPQVVLLIVRLGMLIIVLFGLITVNFIGSELLIPTTLVVFLFSMVSGLYLMTSVLCFRYVREKHDMIQKILAMPGDLIFFCRNAVSQEFEAAVLEVAVVDSNVYHVALVVDREHVVHALPDRGVVQEPISSALRSLSPDYIELASLDVDTSWKERACEKAKKEVDQAFYNDLFSWECLDSQNRRAFYCCQLVVWSYYQSHPDHKNPFLAHQLNFKNADGVISEFWINYYRQRGRSVPQDEPGSHPSKLRISPGVQIKASRPSRMSSKLSIPRTFLKNLHYVNGSYGSEGLSNKFVVYEPRSGEVLTEIGSATTQDVHEVVQVAKEGQKKWAQLGWQQRGEVLRRSAVLIRENVDLLADWEVRDNGKPINEAIADVLSCAETLDFFSNPNLAGQYLPYDGDDQKFAYTKREPLGVVGAIGAWNYPIQTASWKIVPAIACGNSIIYKPSPLTPVTTVLLAEILTMAGIPDGVVNIVQGEADTGTAICKHPDIRKVSFTGSVATGKRIAQNSNNENIKPVTLELGGKSACVIFDDADIEVAVHGAMMANFYSQGQVCSNASKVFVHSSIIEDFTNLLVNKVKAMKIGDPLDKSVHVGASISEDHINKVLGYVEDAVKHGAKKLYGGEKVKVPGLEKGFYMSPCILDNVQPSMRAYREEIFGPVLLIIPFEDEEEVLARANETDYGLAAGVFTTDLKRAHTFANRLAAGNVYVNTFNDVSPWVPFGGYNQSGYGRENGQAAIEHYSQLKSIFMNVSGKLDNPFPSN</sequence>
<dbReference type="Proteomes" id="UP000659654">
    <property type="component" value="Unassembled WGS sequence"/>
</dbReference>
<comment type="similarity">
    <text evidence="1 4">Belongs to the aldehyde dehydrogenase family.</text>
</comment>
<feature type="transmembrane region" description="Helical" evidence="5">
    <location>
        <begin position="154"/>
        <end position="175"/>
    </location>
</feature>
<keyword evidence="5" id="KW-0812">Transmembrane</keyword>